<feature type="domain" description="Rhodanese" evidence="7">
    <location>
        <begin position="466"/>
        <end position="554"/>
    </location>
</feature>
<evidence type="ECO:0000256" key="4">
    <source>
        <dbReference type="ARBA" id="ARBA00022827"/>
    </source>
</evidence>
<dbReference type="EC" id="1.8.1.14" evidence="8"/>
<dbReference type="Proteomes" id="UP000665020">
    <property type="component" value="Chromosome"/>
</dbReference>
<dbReference type="EMBL" id="CP046640">
    <property type="protein sequence ID" value="QTL99028.1"/>
    <property type="molecule type" value="Genomic_DNA"/>
</dbReference>
<dbReference type="Gene3D" id="3.40.250.10">
    <property type="entry name" value="Rhodanese-like domain"/>
    <property type="match status" value="1"/>
</dbReference>
<evidence type="ECO:0000313" key="9">
    <source>
        <dbReference type="Proteomes" id="UP000665020"/>
    </source>
</evidence>
<dbReference type="PROSITE" id="PS01148">
    <property type="entry name" value="UPF0033"/>
    <property type="match status" value="1"/>
</dbReference>
<sequence>MVKKVVIVGGVAGGASTAARLRRLDEEADIVIYERGDHISFANCGLPYHIGGVIKDRERLLVQTPEAMEARFNISVKVKHEVKSIDKEKKEVLVKDLKNDQTFTESYDYLVLSPGAEPFKPAIEGIDSNNVFTLRNIPDTDRINDYLKSKAPKKAVVVGGGYIGIEMAENLQERGLEVSLVEMLDQVLSPLDYEMAAMVHNHLRMKGIKLYLKDGIKAVKNRNGNTNVVLESGQEIATDMVIMSIGVRPNVELAEGAELALGPTGGIKVNEYLQTSAENIYALGDAIEVNNLISGKPSLLPLAGPANKQGRITANNITHGNKEKYRATQATSIAKVFEMTVATTGNNEKLLKEDDLAYQVSYTNSNNHAGYYPGASPMFIKIIFTAQEGKLLGAQIIGHDGVDKRIDILATAVRHGLTVFDLQELELAYAPPYGSAKDPVNMAGFAAGNILKNIVEPIQYHEIDKLDDNVILLDVREDVEVQLGMIEGAIHIPVNSLRDRLDELDKNKEVVVYCAVGLRGYIACRILLQHGFNKVKNLVGGYKLYSAVEMNNKELAEEPGQEEVYSASNPEEGKIVGEKVLQKKAGQTVELDACGLQCPGPIMQVYQMIETLDEGDILEVTATDAGFSHDIAAWCKNTGNRLMESKEENGKYMVSIMKGLDETETMANKQQPKKKKTMVVFSGELDRAIASFIIANGAAAMGNEITMFFTFWGLNILRKDQRVDVNKSFMDKMFGKMMPRGSNKLPLSNMNMFGFGAQMIRRVMKEKGVDSLEDLIGQAKANGVKMVACQMSMDVMGIKKEELIDGVEVGGVATFLGESDEANMSLFI</sequence>
<evidence type="ECO:0000256" key="2">
    <source>
        <dbReference type="ARBA" id="ARBA00009130"/>
    </source>
</evidence>
<evidence type="ECO:0000259" key="7">
    <source>
        <dbReference type="PROSITE" id="PS50206"/>
    </source>
</evidence>
<evidence type="ECO:0000256" key="3">
    <source>
        <dbReference type="ARBA" id="ARBA00022630"/>
    </source>
</evidence>
<reference evidence="8" key="1">
    <citation type="submission" date="2019-12" db="EMBL/GenBank/DDBJ databases">
        <authorList>
            <person name="zhang j."/>
            <person name="sun C.M."/>
        </authorList>
    </citation>
    <scope>NUCLEOTIDE SEQUENCE</scope>
    <source>
        <strain evidence="8">NS-1</strain>
    </source>
</reference>
<dbReference type="InterPro" id="IPR036873">
    <property type="entry name" value="Rhodanese-like_dom_sf"/>
</dbReference>
<keyword evidence="3" id="KW-0285">Flavoprotein</keyword>
<dbReference type="PRINTS" id="PR00368">
    <property type="entry name" value="FADPNR"/>
</dbReference>
<evidence type="ECO:0000256" key="5">
    <source>
        <dbReference type="ARBA" id="ARBA00023002"/>
    </source>
</evidence>
<dbReference type="Pfam" id="PF13686">
    <property type="entry name" value="DrsE_2"/>
    <property type="match status" value="1"/>
</dbReference>
<dbReference type="SMART" id="SM00450">
    <property type="entry name" value="RHOD"/>
    <property type="match status" value="1"/>
</dbReference>
<dbReference type="Gene3D" id="3.30.110.40">
    <property type="entry name" value="TusA-like domain"/>
    <property type="match status" value="1"/>
</dbReference>
<evidence type="ECO:0000256" key="6">
    <source>
        <dbReference type="ARBA" id="ARBA00023284"/>
    </source>
</evidence>
<dbReference type="SUPFAM" id="SSF51905">
    <property type="entry name" value="FAD/NAD(P)-binding domain"/>
    <property type="match status" value="2"/>
</dbReference>
<dbReference type="InterPro" id="IPR032836">
    <property type="entry name" value="DsrE2-like"/>
</dbReference>
<evidence type="ECO:0000256" key="1">
    <source>
        <dbReference type="ARBA" id="ARBA00001974"/>
    </source>
</evidence>
<dbReference type="RefSeq" id="WP_230867423.1">
    <property type="nucleotide sequence ID" value="NZ_CP046640.1"/>
</dbReference>
<dbReference type="CDD" id="cd01524">
    <property type="entry name" value="RHOD_Pyr_redox"/>
    <property type="match status" value="1"/>
</dbReference>
<dbReference type="InterPro" id="IPR001455">
    <property type="entry name" value="TusA-like"/>
</dbReference>
<dbReference type="InterPro" id="IPR036188">
    <property type="entry name" value="FAD/NAD-bd_sf"/>
</dbReference>
<evidence type="ECO:0000313" key="8">
    <source>
        <dbReference type="EMBL" id="QTL99028.1"/>
    </source>
</evidence>
<dbReference type="PANTHER" id="PTHR43429">
    <property type="entry name" value="PYRIDINE NUCLEOTIDE-DISULFIDE OXIDOREDUCTASE DOMAIN-CONTAINING"/>
    <property type="match status" value="1"/>
</dbReference>
<dbReference type="Pfam" id="PF02852">
    <property type="entry name" value="Pyr_redox_dim"/>
    <property type="match status" value="1"/>
</dbReference>
<dbReference type="SUPFAM" id="SSF55424">
    <property type="entry name" value="FAD/NAD-linked reductases, dimerisation (C-terminal) domain"/>
    <property type="match status" value="1"/>
</dbReference>
<keyword evidence="9" id="KW-1185">Reference proteome</keyword>
<dbReference type="Gene3D" id="3.50.50.60">
    <property type="entry name" value="FAD/NAD(P)-binding domain"/>
    <property type="match status" value="2"/>
</dbReference>
<proteinExistence type="inferred from homology"/>
<dbReference type="SUPFAM" id="SSF64307">
    <property type="entry name" value="SirA-like"/>
    <property type="match status" value="1"/>
</dbReference>
<dbReference type="PANTHER" id="PTHR43429:SF1">
    <property type="entry name" value="NAD(P)H SULFUR OXIDOREDUCTASE (COA-DEPENDENT)"/>
    <property type="match status" value="1"/>
</dbReference>
<protein>
    <submittedName>
        <fullName evidence="8">CoA-disulfide reductase</fullName>
        <ecNumber evidence="8">1.8.1.14</ecNumber>
    </submittedName>
</protein>
<dbReference type="InterPro" id="IPR050260">
    <property type="entry name" value="FAD-bd_OxRdtase"/>
</dbReference>
<keyword evidence="6" id="KW-0676">Redox-active center</keyword>
<dbReference type="Pfam" id="PF00581">
    <property type="entry name" value="Rhodanese"/>
    <property type="match status" value="1"/>
</dbReference>
<keyword evidence="5 8" id="KW-0560">Oxidoreductase</keyword>
<dbReference type="InterPro" id="IPR016156">
    <property type="entry name" value="FAD/NAD-linked_Rdtase_dimer_sf"/>
</dbReference>
<comment type="similarity">
    <text evidence="2">Belongs to the class-III pyridine nucleotide-disulfide oxidoreductase family.</text>
</comment>
<dbReference type="SUPFAM" id="SSF52821">
    <property type="entry name" value="Rhodanese/Cell cycle control phosphatase"/>
    <property type="match status" value="1"/>
</dbReference>
<dbReference type="GO" id="GO:0050451">
    <property type="term" value="F:CoA-disulfide reductase (NADPH) activity"/>
    <property type="evidence" value="ECO:0007669"/>
    <property type="project" value="UniProtKB-EC"/>
</dbReference>
<dbReference type="Pfam" id="PF01206">
    <property type="entry name" value="TusA"/>
    <property type="match status" value="1"/>
</dbReference>
<dbReference type="Gene3D" id="3.40.1260.10">
    <property type="entry name" value="DsrEFH-like"/>
    <property type="match status" value="1"/>
</dbReference>
<gene>
    <name evidence="8" type="ORF">GM661_14185</name>
</gene>
<organism evidence="8 9">
    <name type="scientific">Iocasia fonsfrigidae</name>
    <dbReference type="NCBI Taxonomy" id="2682810"/>
    <lineage>
        <taxon>Bacteria</taxon>
        <taxon>Bacillati</taxon>
        <taxon>Bacillota</taxon>
        <taxon>Clostridia</taxon>
        <taxon>Halanaerobiales</taxon>
        <taxon>Halanaerobiaceae</taxon>
        <taxon>Iocasia</taxon>
    </lineage>
</organism>
<dbReference type="InterPro" id="IPR027396">
    <property type="entry name" value="DsrEFH-like"/>
</dbReference>
<dbReference type="NCBIfam" id="NF010037">
    <property type="entry name" value="PRK13512.1"/>
    <property type="match status" value="1"/>
</dbReference>
<dbReference type="KEGG" id="ifn:GM661_14185"/>
<dbReference type="Pfam" id="PF07992">
    <property type="entry name" value="Pyr_redox_2"/>
    <property type="match status" value="1"/>
</dbReference>
<dbReference type="InterPro" id="IPR001763">
    <property type="entry name" value="Rhodanese-like_dom"/>
</dbReference>
<dbReference type="InterPro" id="IPR004099">
    <property type="entry name" value="Pyr_nucl-diS_OxRdtase_dimer"/>
</dbReference>
<name>A0A8A7KH01_9FIRM</name>
<dbReference type="InterPro" id="IPR023753">
    <property type="entry name" value="FAD/NAD-binding_dom"/>
</dbReference>
<dbReference type="InterPro" id="IPR036868">
    <property type="entry name" value="TusA-like_sf"/>
</dbReference>
<accession>A0A8A7KH01</accession>
<dbReference type="PRINTS" id="PR00411">
    <property type="entry name" value="PNDRDTASEI"/>
</dbReference>
<comment type="cofactor">
    <cofactor evidence="1">
        <name>FAD</name>
        <dbReference type="ChEBI" id="CHEBI:57692"/>
    </cofactor>
</comment>
<dbReference type="AlphaFoldDB" id="A0A8A7KH01"/>
<dbReference type="SUPFAM" id="SSF75169">
    <property type="entry name" value="DsrEFH-like"/>
    <property type="match status" value="1"/>
</dbReference>
<dbReference type="PROSITE" id="PS50206">
    <property type="entry name" value="RHODANESE_3"/>
    <property type="match status" value="1"/>
</dbReference>
<keyword evidence="4" id="KW-0274">FAD</keyword>